<accession>A0A069RGG7</accession>
<proteinExistence type="predicted"/>
<gene>
    <name evidence="1" type="ORF">CLIT_11c02990</name>
</gene>
<dbReference type="AlphaFoldDB" id="A0A069RGG7"/>
<evidence type="ECO:0000313" key="2">
    <source>
        <dbReference type="Proteomes" id="UP000027946"/>
    </source>
</evidence>
<sequence>MSDENRYIPTITIAPKKEKKITKAYHDTESKFEKLTKIAKEANLSFNALLQALTSDFLTNGQIYDSENGEYISIRGMLKKEE</sequence>
<comment type="caution">
    <text evidence="1">The sequence shown here is derived from an EMBL/GenBank/DDBJ whole genome shotgun (WGS) entry which is preliminary data.</text>
</comment>
<dbReference type="EMBL" id="JJMM01000011">
    <property type="protein sequence ID" value="KDR95270.1"/>
    <property type="molecule type" value="Genomic_DNA"/>
</dbReference>
<reference evidence="1 2" key="1">
    <citation type="submission" date="2014-03" db="EMBL/GenBank/DDBJ databases">
        <title>Genome sequence of Clostridium litorale W6, DSM 5388.</title>
        <authorList>
            <person name="Poehlein A."/>
            <person name="Jagirdar A."/>
            <person name="Khonsari B."/>
            <person name="Chibani C.M."/>
            <person name="Gutierrez Gutierrez D.A."/>
            <person name="Davydova E."/>
            <person name="Alghaithi H.S."/>
            <person name="Nair K.P."/>
            <person name="Dhamotharan K."/>
            <person name="Chandran L."/>
            <person name="G W."/>
            <person name="Daniel R."/>
        </authorList>
    </citation>
    <scope>NUCLEOTIDE SEQUENCE [LARGE SCALE GENOMIC DNA]</scope>
    <source>
        <strain evidence="1 2">W6</strain>
    </source>
</reference>
<protein>
    <submittedName>
        <fullName evidence="1">Uncharacterized protein</fullName>
    </submittedName>
</protein>
<dbReference type="Proteomes" id="UP000027946">
    <property type="component" value="Unassembled WGS sequence"/>
</dbReference>
<evidence type="ECO:0000313" key="1">
    <source>
        <dbReference type="EMBL" id="KDR95270.1"/>
    </source>
</evidence>
<name>A0A069RGG7_PEPLI</name>
<keyword evidence="2" id="KW-1185">Reference proteome</keyword>
<organism evidence="1 2">
    <name type="scientific">Peptoclostridium litorale DSM 5388</name>
    <dbReference type="NCBI Taxonomy" id="1121324"/>
    <lineage>
        <taxon>Bacteria</taxon>
        <taxon>Bacillati</taxon>
        <taxon>Bacillota</taxon>
        <taxon>Clostridia</taxon>
        <taxon>Peptostreptococcales</taxon>
        <taxon>Peptoclostridiaceae</taxon>
        <taxon>Peptoclostridium</taxon>
    </lineage>
</organism>
<dbReference type="RefSeq" id="WP_038265445.1">
    <property type="nucleotide sequence ID" value="NZ_FSRH01000002.1"/>
</dbReference>